<evidence type="ECO:0000313" key="3">
    <source>
        <dbReference type="RefSeq" id="XP_071906065.1"/>
    </source>
</evidence>
<evidence type="ECO:0000313" key="2">
    <source>
        <dbReference type="Proteomes" id="UP001652660"/>
    </source>
</evidence>
<dbReference type="Pfam" id="PF14111">
    <property type="entry name" value="DUF4283"/>
    <property type="match status" value="1"/>
</dbReference>
<dbReference type="InterPro" id="IPR036691">
    <property type="entry name" value="Endo/exonu/phosph_ase_sf"/>
</dbReference>
<protein>
    <recommendedName>
        <fullName evidence="1">Reverse transcriptase domain-containing protein</fullName>
    </recommendedName>
</protein>
<dbReference type="SUPFAM" id="SSF56672">
    <property type="entry name" value="DNA/RNA polymerases"/>
    <property type="match status" value="1"/>
</dbReference>
<dbReference type="InterPro" id="IPR052343">
    <property type="entry name" value="Retrotransposon-Effector_Assoc"/>
</dbReference>
<accession>A0ABM4UFL2</accession>
<dbReference type="PANTHER" id="PTHR46890:SF28">
    <property type="entry name" value="REVERSE TRANSCRIPTASE DOMAIN-CONTAINING PROTEIN"/>
    <property type="match status" value="1"/>
</dbReference>
<proteinExistence type="predicted"/>
<gene>
    <name evidence="3" type="primary">LOC140007258</name>
</gene>
<keyword evidence="2" id="KW-1185">Reference proteome</keyword>
<dbReference type="PROSITE" id="PS50878">
    <property type="entry name" value="RT_POL"/>
    <property type="match status" value="1"/>
</dbReference>
<reference evidence="3" key="1">
    <citation type="submission" date="2025-08" db="UniProtKB">
        <authorList>
            <consortium name="RefSeq"/>
        </authorList>
    </citation>
    <scope>IDENTIFICATION</scope>
    <source>
        <tissue evidence="3">Leaves</tissue>
    </source>
</reference>
<dbReference type="GeneID" id="140007258"/>
<evidence type="ECO:0000259" key="1">
    <source>
        <dbReference type="PROSITE" id="PS50878"/>
    </source>
</evidence>
<dbReference type="InterPro" id="IPR043502">
    <property type="entry name" value="DNA/RNA_pol_sf"/>
</dbReference>
<dbReference type="PANTHER" id="PTHR46890">
    <property type="entry name" value="NON-LTR RETROLELEMENT REVERSE TRANSCRIPTASE-LIKE PROTEIN-RELATED"/>
    <property type="match status" value="1"/>
</dbReference>
<dbReference type="Proteomes" id="UP001652660">
    <property type="component" value="Chromosome 5c"/>
</dbReference>
<name>A0ABM4UFL2_COFAR</name>
<dbReference type="Gene3D" id="3.60.10.10">
    <property type="entry name" value="Endonuclease/exonuclease/phosphatase"/>
    <property type="match status" value="1"/>
</dbReference>
<dbReference type="Pfam" id="PF00078">
    <property type="entry name" value="RVT_1"/>
    <property type="match status" value="1"/>
</dbReference>
<organism evidence="2 3">
    <name type="scientific">Coffea arabica</name>
    <name type="common">Arabian coffee</name>
    <dbReference type="NCBI Taxonomy" id="13443"/>
    <lineage>
        <taxon>Eukaryota</taxon>
        <taxon>Viridiplantae</taxon>
        <taxon>Streptophyta</taxon>
        <taxon>Embryophyta</taxon>
        <taxon>Tracheophyta</taxon>
        <taxon>Spermatophyta</taxon>
        <taxon>Magnoliopsida</taxon>
        <taxon>eudicotyledons</taxon>
        <taxon>Gunneridae</taxon>
        <taxon>Pentapetalae</taxon>
        <taxon>asterids</taxon>
        <taxon>lamiids</taxon>
        <taxon>Gentianales</taxon>
        <taxon>Rubiaceae</taxon>
        <taxon>Ixoroideae</taxon>
        <taxon>Gardenieae complex</taxon>
        <taxon>Bertiereae - Coffeeae clade</taxon>
        <taxon>Coffeeae</taxon>
        <taxon>Coffea</taxon>
    </lineage>
</organism>
<dbReference type="SUPFAM" id="SSF56219">
    <property type="entry name" value="DNase I-like"/>
    <property type="match status" value="1"/>
</dbReference>
<dbReference type="CDD" id="cd01650">
    <property type="entry name" value="RT_nLTR_like"/>
    <property type="match status" value="1"/>
</dbReference>
<feature type="domain" description="Reverse transcriptase" evidence="1">
    <location>
        <begin position="1006"/>
        <end position="1286"/>
    </location>
</feature>
<dbReference type="RefSeq" id="XP_071906065.1">
    <property type="nucleotide sequence ID" value="XM_072049964.1"/>
</dbReference>
<sequence>MIVLPSGEIVTDNEKEYEGMPPLMEDGDVGSCEEVPIDQPMGLGLVTGMALNAKCIDEDVQHENIFDTQCLVNGKVCNLRVDGGSCANIRADRGCPLPPGGGPSVSSSPNFQKKSFSALFESRSPDVVQGTLSTHRGEPAVIFNAADIAAVAAPFRYTLVGKFSKGRLAMHDLRKFFSTLDLKDTVSVGLLDSRHVLLKFLSEADFLRVWGRNLWYVYGCPMRVFKWTSKFHVDRESSLVPVWVRLPKLPIHLFAKPCLFHLVSCLGKPLFVDAATASFSRPNVARVCVEIDLLKSIPSKVWVDMGDGDGFWQALIPENLPKYCSHCYRQGHREDQCRVKHPTLRVSKMQEDQVVGRRGGVGVPSLQVNKGPEGERPGRVNEVTAEVQSGARQVKGMGQAEGQRLGMVSTVTPPSVMGGLQVQTSGQQPGSVAALVEEGIEAAADAIIHALADRVVDEPEEELIENVHVREFTLEEQAVGEGAYMGAASQGEEPGLQLDSCKMGTVVRPEEMDMALAKVSIEGQMGAEIMEEEVVGTQCRKDSLSPREEGRTRLEYGAGMEALNLEDGSLSLANMQLIVDLDDTQGRLADTLHLDSVADAEGVVNHLSGGERQWDRAHSRHRGVRARFPSDRTLRSMLDREMLWAELLLDKPTETPWFLAGDLNVIAQEEEKRGGVPFQLNEGVEIARFMVEAGVMDAGFSGSKYTWCNNRQGRARIWKRLNRVLLNLKALQMGSSFLVQHLARDPSDHSPLLMTASFRFDHKPKPFRFLNVWTTKAGLLDVIRNAWSGEYGGSPLGSLASKLRAVKQALKGWSRDSFGDIFKAVQEAEGAVQEAEVAQEQDSSDSVQRALNVARERLRATLAVEEGFWKQKAKVRWLKDGDRNTKYFHAVVAERRSRAIIHRIRGPTGAWVESEDLIGKEAIGFFQGLFTAEAPLSTFEFLNTIPRLVTDQDNSGLMEPPTLEDVKKVIFSMDSESVAGPDGFTGEFFTFAWDVVAEDVYQAVLSFFCGAELPRSITATNIVLIPKVQCPQDFTQYRPISLCNFINKVLSRILSDRLAKLLPRIISPQQSGFVKGRQITDNFLLAQEMVADIGKPSHGGNVVLKLDMMKAYDRVSWYFLLQVLRPFGFSESWIDAIWRLVSNVWFSVLINRSPQGFFRSTRGLRQGDPLSPALFVIGSEALSRALNAMVEQRQFQPYKIPIGCPIVTHLALADDVVIFTSGLKSSLRLVMRVVEDYYEVSGQKINKQKSAFLVHPHLSPYRYSIIRHLTGFQNQSFPIRYLGCPLYTGRRKKEYFGAVCKAIVGRILSWKQRILSPGGRVVLFKHVLSSLPIHLLAAASPPKGVLREIEREMAAFLWGSSEYGPRFHWMKWEDLCRPYGEGRLGLRRITEVFQAFSMKLWWVFRQGHSL</sequence>
<dbReference type="InterPro" id="IPR000477">
    <property type="entry name" value="RT_dom"/>
</dbReference>
<dbReference type="InterPro" id="IPR025558">
    <property type="entry name" value="DUF4283"/>
</dbReference>